<dbReference type="InterPro" id="IPR027417">
    <property type="entry name" value="P-loop_NTPase"/>
</dbReference>
<evidence type="ECO:0000313" key="5">
    <source>
        <dbReference type="EMBL" id="PYH49878.1"/>
    </source>
</evidence>
<protein>
    <submittedName>
        <fullName evidence="5">ABC transporter</fullName>
    </submittedName>
</protein>
<sequence length="741" mass="83862">MLRLACRVRPLRSVPVSPRIRLKSTVAPPLIRLERATCYEQYPTPGDTSQPFFRTLSFVLPSKPLEEDAFQPQKWAVIGLSDKTKFLEFLNGQHVSVPPDARSHPYLLTEELAAKNPRARFVRHAIRYLGFSGEGSGATGGTRGAYLSARYESLREETDWTVRQYLRGQTSLNPLAEEKDGTVHDEEQLGQVISDLSLEALLDMPVANLSNGQMRRTRIAKALLSKPEVLLLDDPFMGLDPRAAQKMSGLLNSLADKSEPRLILALGPQDLLPDWITHTVILADCQQILYKGRRSGVDRLIPFFEKVAKGHRPGPTLNEGDEPFEEGVEECYTKLMSTVKTDFSHGRKRTIASREFIQELVACWKRSSSEGAAQVKHDPPRGGEPLIEMDGVRVQYGDKAVLGNWSQSVDGQSKEGLHWTVRRGQRWAVLGANGSGKTTLLSLITSDHPQTYALPIRLFGRSRLPEAGKPGISIFELQRRIGHSSPEVHAFFPRQLTVRESLESAFADTFLARPKLSYELDLDVEALLDHFRPELYRIAELKGIIEPPRSTRGIKGPITKELMSLFPRDGYFFHKHYEPLGQEYEWADKITFGELPLDLQRLVLFLRALVHRPDIVILDEAFSGMSPSLRQKCHEFLEHGAGRFRGLTDQQALVMISHSYPEIPRIVRYYMRLPSADEEAGQGFRFGPLRSTSAMNDRKVWQTIWSSRETFESEAERADPEQAPTGEPVREDFKRYEWQSV</sequence>
<dbReference type="GO" id="GO:0016887">
    <property type="term" value="F:ATP hydrolysis activity"/>
    <property type="evidence" value="ECO:0007669"/>
    <property type="project" value="InterPro"/>
</dbReference>
<reference evidence="5 6" key="1">
    <citation type="submission" date="2016-12" db="EMBL/GenBank/DDBJ databases">
        <title>The genomes of Aspergillus section Nigri reveals drivers in fungal speciation.</title>
        <authorList>
            <consortium name="DOE Joint Genome Institute"/>
            <person name="Vesth T.C."/>
            <person name="Nybo J."/>
            <person name="Theobald S."/>
            <person name="Brandl J."/>
            <person name="Frisvad J.C."/>
            <person name="Nielsen K.F."/>
            <person name="Lyhne E.K."/>
            <person name="Kogle M.E."/>
            <person name="Kuo A."/>
            <person name="Riley R."/>
            <person name="Clum A."/>
            <person name="Nolan M."/>
            <person name="Lipzen A."/>
            <person name="Salamov A."/>
            <person name="Henrissat B."/>
            <person name="Wiebenga A."/>
            <person name="De Vries R.P."/>
            <person name="Grigoriev I.V."/>
            <person name="Mortensen U.H."/>
            <person name="Andersen M.R."/>
            <person name="Baker S.E."/>
        </authorList>
    </citation>
    <scope>NUCLEOTIDE SEQUENCE [LARGE SCALE GENOMIC DNA]</scope>
    <source>
        <strain evidence="5 6">JOP 1030-1</strain>
    </source>
</reference>
<feature type="compositionally biased region" description="Basic and acidic residues" evidence="3">
    <location>
        <begin position="711"/>
        <end position="720"/>
    </location>
</feature>
<dbReference type="InterPro" id="IPR050334">
    <property type="entry name" value="Molybdenum_import_ModC"/>
</dbReference>
<dbReference type="OrthoDB" id="10255969at2759"/>
<dbReference type="EMBL" id="KZ821218">
    <property type="protein sequence ID" value="PYH49878.1"/>
    <property type="molecule type" value="Genomic_DNA"/>
</dbReference>
<keyword evidence="1" id="KW-0547">Nucleotide-binding</keyword>
<keyword evidence="6" id="KW-1185">Reference proteome</keyword>
<proteinExistence type="predicted"/>
<dbReference type="InterPro" id="IPR003439">
    <property type="entry name" value="ABC_transporter-like_ATP-bd"/>
</dbReference>
<dbReference type="GO" id="GO:0005524">
    <property type="term" value="F:ATP binding"/>
    <property type="evidence" value="ECO:0007669"/>
    <property type="project" value="UniProtKB-KW"/>
</dbReference>
<dbReference type="InterPro" id="IPR003593">
    <property type="entry name" value="AAA+_ATPase"/>
</dbReference>
<feature type="domain" description="ABC transporter" evidence="4">
    <location>
        <begin position="90"/>
        <end position="309"/>
    </location>
</feature>
<feature type="region of interest" description="Disordered" evidence="3">
    <location>
        <begin position="711"/>
        <end position="731"/>
    </location>
</feature>
<dbReference type="PANTHER" id="PTHR43514:SF4">
    <property type="entry name" value="ABC TRANSPORTER I FAMILY MEMBER 10"/>
    <property type="match status" value="1"/>
</dbReference>
<dbReference type="SUPFAM" id="SSF52540">
    <property type="entry name" value="P-loop containing nucleoside triphosphate hydrolases"/>
    <property type="match status" value="2"/>
</dbReference>
<evidence type="ECO:0000256" key="1">
    <source>
        <dbReference type="ARBA" id="ARBA00022741"/>
    </source>
</evidence>
<gene>
    <name evidence="5" type="ORF">BP01DRAFT_388019</name>
</gene>
<dbReference type="AlphaFoldDB" id="A0A319AEF9"/>
<evidence type="ECO:0000256" key="3">
    <source>
        <dbReference type="SAM" id="MobiDB-lite"/>
    </source>
</evidence>
<evidence type="ECO:0000256" key="2">
    <source>
        <dbReference type="ARBA" id="ARBA00022840"/>
    </source>
</evidence>
<dbReference type="Proteomes" id="UP000248349">
    <property type="component" value="Unassembled WGS sequence"/>
</dbReference>
<dbReference type="GeneID" id="37079019"/>
<dbReference type="STRING" id="1450539.A0A319AEF9"/>
<accession>A0A319AEF9</accession>
<evidence type="ECO:0000259" key="4">
    <source>
        <dbReference type="PROSITE" id="PS50893"/>
    </source>
</evidence>
<dbReference type="SMART" id="SM00382">
    <property type="entry name" value="AAA"/>
    <property type="match status" value="1"/>
</dbReference>
<dbReference type="PANTHER" id="PTHR43514">
    <property type="entry name" value="ABC TRANSPORTER I FAMILY MEMBER 10"/>
    <property type="match status" value="1"/>
</dbReference>
<keyword evidence="2" id="KW-0067">ATP-binding</keyword>
<dbReference type="Gene3D" id="3.40.50.300">
    <property type="entry name" value="P-loop containing nucleotide triphosphate hydrolases"/>
    <property type="match status" value="2"/>
</dbReference>
<feature type="domain" description="ABC transporter" evidence="4">
    <location>
        <begin position="392"/>
        <end position="700"/>
    </location>
</feature>
<dbReference type="PROSITE" id="PS50893">
    <property type="entry name" value="ABC_TRANSPORTER_2"/>
    <property type="match status" value="2"/>
</dbReference>
<name>A0A319AEF9_9EURO</name>
<dbReference type="Pfam" id="PF00005">
    <property type="entry name" value="ABC_tran"/>
    <property type="match status" value="2"/>
</dbReference>
<organism evidence="5 6">
    <name type="scientific">Aspergillus saccharolyticus JOP 1030-1</name>
    <dbReference type="NCBI Taxonomy" id="1450539"/>
    <lineage>
        <taxon>Eukaryota</taxon>
        <taxon>Fungi</taxon>
        <taxon>Dikarya</taxon>
        <taxon>Ascomycota</taxon>
        <taxon>Pezizomycotina</taxon>
        <taxon>Eurotiomycetes</taxon>
        <taxon>Eurotiomycetidae</taxon>
        <taxon>Eurotiales</taxon>
        <taxon>Aspergillaceae</taxon>
        <taxon>Aspergillus</taxon>
        <taxon>Aspergillus subgen. Circumdati</taxon>
    </lineage>
</organism>
<evidence type="ECO:0000313" key="6">
    <source>
        <dbReference type="Proteomes" id="UP000248349"/>
    </source>
</evidence>
<dbReference type="RefSeq" id="XP_025435860.1">
    <property type="nucleotide sequence ID" value="XM_025577790.1"/>
</dbReference>
<dbReference type="GO" id="GO:0005739">
    <property type="term" value="C:mitochondrion"/>
    <property type="evidence" value="ECO:0007669"/>
    <property type="project" value="TreeGrafter"/>
</dbReference>